<evidence type="ECO:0000256" key="2">
    <source>
        <dbReference type="SAM" id="Phobius"/>
    </source>
</evidence>
<dbReference type="OrthoDB" id="8449594at2"/>
<protein>
    <submittedName>
        <fullName evidence="3">Uncharacterized protein</fullName>
    </submittedName>
</protein>
<evidence type="ECO:0000256" key="1">
    <source>
        <dbReference type="SAM" id="Coils"/>
    </source>
</evidence>
<sequence length="108" mass="12284">MEDNPTGDRQVMGMNIDMKLIIGNVITIGVVVVGITGNYYAVKSGVDQSKIDITKLETRIERLETQNGDVRDRMTRMEVTLQNMAINLDRVVRFVDSTEQRNITPRDR</sequence>
<gene>
    <name evidence="3" type="ORF">C3731_05475</name>
</gene>
<evidence type="ECO:0000313" key="4">
    <source>
        <dbReference type="Proteomes" id="UP000238493"/>
    </source>
</evidence>
<keyword evidence="2" id="KW-0812">Transmembrane</keyword>
<dbReference type="RefSeq" id="WP_104754701.1">
    <property type="nucleotide sequence ID" value="NZ_PTRC01000009.1"/>
</dbReference>
<dbReference type="Proteomes" id="UP000238493">
    <property type="component" value="Unassembled WGS sequence"/>
</dbReference>
<keyword evidence="2" id="KW-1133">Transmembrane helix</keyword>
<proteinExistence type="predicted"/>
<dbReference type="AlphaFoldDB" id="A0A2S7J358"/>
<name>A0A2S7J358_9HYPH</name>
<keyword evidence="2" id="KW-0472">Membrane</keyword>
<keyword evidence="4" id="KW-1185">Reference proteome</keyword>
<accession>A0A2S7J358</accession>
<organism evidence="3 4">
    <name type="scientific">Brucella oryzae</name>
    <dbReference type="NCBI Taxonomy" id="335286"/>
    <lineage>
        <taxon>Bacteria</taxon>
        <taxon>Pseudomonadati</taxon>
        <taxon>Pseudomonadota</taxon>
        <taxon>Alphaproteobacteria</taxon>
        <taxon>Hyphomicrobiales</taxon>
        <taxon>Brucellaceae</taxon>
        <taxon>Brucella/Ochrobactrum group</taxon>
        <taxon>Brucella</taxon>
    </lineage>
</organism>
<dbReference type="EMBL" id="PTRC01000009">
    <property type="protein sequence ID" value="PQA74681.1"/>
    <property type="molecule type" value="Genomic_DNA"/>
</dbReference>
<keyword evidence="1" id="KW-0175">Coiled coil</keyword>
<feature type="coiled-coil region" evidence="1">
    <location>
        <begin position="46"/>
        <end position="80"/>
    </location>
</feature>
<feature type="transmembrane region" description="Helical" evidence="2">
    <location>
        <begin position="20"/>
        <end position="41"/>
    </location>
</feature>
<comment type="caution">
    <text evidence="3">The sequence shown here is derived from an EMBL/GenBank/DDBJ whole genome shotgun (WGS) entry which is preliminary data.</text>
</comment>
<evidence type="ECO:0000313" key="3">
    <source>
        <dbReference type="EMBL" id="PQA74681.1"/>
    </source>
</evidence>
<reference evidence="3 4" key="1">
    <citation type="submission" date="2018-02" db="EMBL/GenBank/DDBJ databases">
        <title>Draft genome sequence of Ochrobactrum oryzae found in Brazil.</title>
        <authorList>
            <person name="Cerdeira L."/>
            <person name="Andrade F."/>
            <person name="Zacariotto T."/>
            <person name="Barbosa B."/>
            <person name="Santos S."/>
            <person name="Cassetari V."/>
            <person name="Lincopan N."/>
        </authorList>
    </citation>
    <scope>NUCLEOTIDE SEQUENCE [LARGE SCALE GENOMIC DNA]</scope>
    <source>
        <strain evidence="3 4">OA447</strain>
    </source>
</reference>